<protein>
    <submittedName>
        <fullName evidence="1">Uncharacterized protein</fullName>
    </submittedName>
</protein>
<evidence type="ECO:0000313" key="1">
    <source>
        <dbReference type="EMBL" id="KAJ1892752.1"/>
    </source>
</evidence>
<sequence length="598" mass="64834">MSTASGEHIFYNQEQVARIYDLETTTSQLRETVHRSQKTIERLEKEHQHTLDEFEILNKTHSRLEAQFFAGESELAAMRTKFDRSQRTAAALEKNLDTKTKALEKEREGWQRRETELAGELAAAKRRASGHQQRRQTVSAVQPPPVPSHSRSLSMYAHDMPDLNMSSPLTAARTLARENSIAAAAAAATTAAALGGSDENQPDQTEQLQMQVRLLTRKVREAESRALLASDQAAGMHMEVQQALAHVEVVQRKAEGLEHTVKQLSEMNESLREDNESYQVLLQMSTMKGGFSFNNARPSLESRASSNNTAGRSTGSSPNAGKAAELDTSYISDELPLAASGNGLDLASELDQALDLDSNNGDNNGGGSRSIYARVSELEEQNTQLKEDLRKTKYERRHLGEENKALSLYVNKILGRILTSSDGLEAVLSRDYDAKQRPLTTFASVSPACSTPPPPPVNHITHPTTFSSVPSRTSTSSRPSISAATFAEPGSGDGITSVFIPPMSPNTLRANPLHTSSMPRPQSPPMHTRRTRSATVAVGMGDGRQASSVSPTNKADKPAAATISAGGSNGGGAGAWWKRMSVLRLGSAWSPSDESHAE</sequence>
<keyword evidence="2" id="KW-1185">Reference proteome</keyword>
<proteinExistence type="predicted"/>
<dbReference type="Proteomes" id="UP001150581">
    <property type="component" value="Unassembled WGS sequence"/>
</dbReference>
<dbReference type="EMBL" id="JANBPG010000940">
    <property type="protein sequence ID" value="KAJ1892752.1"/>
    <property type="molecule type" value="Genomic_DNA"/>
</dbReference>
<gene>
    <name evidence="1" type="ORF">LPJ66_006158</name>
</gene>
<evidence type="ECO:0000313" key="2">
    <source>
        <dbReference type="Proteomes" id="UP001150581"/>
    </source>
</evidence>
<accession>A0ACC1IGT8</accession>
<organism evidence="1 2">
    <name type="scientific">Kickxella alabastrina</name>
    <dbReference type="NCBI Taxonomy" id="61397"/>
    <lineage>
        <taxon>Eukaryota</taxon>
        <taxon>Fungi</taxon>
        <taxon>Fungi incertae sedis</taxon>
        <taxon>Zoopagomycota</taxon>
        <taxon>Kickxellomycotina</taxon>
        <taxon>Kickxellomycetes</taxon>
        <taxon>Kickxellales</taxon>
        <taxon>Kickxellaceae</taxon>
        <taxon>Kickxella</taxon>
    </lineage>
</organism>
<reference evidence="1" key="1">
    <citation type="submission" date="2022-07" db="EMBL/GenBank/DDBJ databases">
        <title>Phylogenomic reconstructions and comparative analyses of Kickxellomycotina fungi.</title>
        <authorList>
            <person name="Reynolds N.K."/>
            <person name="Stajich J.E."/>
            <person name="Barry K."/>
            <person name="Grigoriev I.V."/>
            <person name="Crous P."/>
            <person name="Smith M.E."/>
        </authorList>
    </citation>
    <scope>NUCLEOTIDE SEQUENCE</scope>
    <source>
        <strain evidence="1">Benny 63K</strain>
    </source>
</reference>
<comment type="caution">
    <text evidence="1">The sequence shown here is derived from an EMBL/GenBank/DDBJ whole genome shotgun (WGS) entry which is preliminary data.</text>
</comment>
<name>A0ACC1IGT8_9FUNG</name>